<dbReference type="GO" id="GO:0000981">
    <property type="term" value="F:DNA-binding transcription factor activity, RNA polymerase II-specific"/>
    <property type="evidence" value="ECO:0007669"/>
    <property type="project" value="TreeGrafter"/>
</dbReference>
<evidence type="ECO:0000313" key="10">
    <source>
        <dbReference type="Ensembl" id="ENSOTSP00005097751.2"/>
    </source>
</evidence>
<dbReference type="InterPro" id="IPR038096">
    <property type="entry name" value="TEA/ATTS_sf"/>
</dbReference>
<evidence type="ECO:0000256" key="1">
    <source>
        <dbReference type="ARBA" id="ARBA00004123"/>
    </source>
</evidence>
<dbReference type="Proteomes" id="UP000694402">
    <property type="component" value="Unassembled WGS sequence"/>
</dbReference>
<proteinExistence type="predicted"/>
<keyword evidence="11" id="KW-1185">Reference proteome</keyword>
<keyword evidence="4 6" id="KW-0804">Transcription</keyword>
<name>A0A8C8JNA3_ONCTS</name>
<dbReference type="PIRSF" id="PIRSF002603">
    <property type="entry name" value="TEF"/>
    <property type="match status" value="1"/>
</dbReference>
<dbReference type="PANTHER" id="PTHR11834:SF4">
    <property type="entry name" value="TRANSCRIPTIONAL ENHANCER FACTOR TEF-1"/>
    <property type="match status" value="1"/>
</dbReference>
<protein>
    <recommendedName>
        <fullName evidence="9">TEA domain-containing protein</fullName>
    </recommendedName>
</protein>
<feature type="compositionally biased region" description="Basic and acidic residues" evidence="8">
    <location>
        <begin position="22"/>
        <end position="35"/>
    </location>
</feature>
<evidence type="ECO:0000256" key="4">
    <source>
        <dbReference type="ARBA" id="ARBA00023163"/>
    </source>
</evidence>
<dbReference type="GO" id="GO:0005667">
    <property type="term" value="C:transcription regulator complex"/>
    <property type="evidence" value="ECO:0007669"/>
    <property type="project" value="TreeGrafter"/>
</dbReference>
<evidence type="ECO:0000256" key="8">
    <source>
        <dbReference type="SAM" id="MobiDB-lite"/>
    </source>
</evidence>
<dbReference type="InterPro" id="IPR016361">
    <property type="entry name" value="TEF_metazoa"/>
</dbReference>
<dbReference type="InterPro" id="IPR000818">
    <property type="entry name" value="TEA/ATTS_dom"/>
</dbReference>
<feature type="region of interest" description="Disordered" evidence="8">
    <location>
        <begin position="1"/>
        <end position="41"/>
    </location>
</feature>
<dbReference type="PRINTS" id="PR00065">
    <property type="entry name" value="TEADOMAIN"/>
</dbReference>
<feature type="DNA-binding region" description="TEA" evidence="7">
    <location>
        <begin position="35"/>
        <end position="111"/>
    </location>
</feature>
<gene>
    <name evidence="10" type="primary">LOC112252601</name>
</gene>
<dbReference type="SMART" id="SM00426">
    <property type="entry name" value="TEA"/>
    <property type="match status" value="1"/>
</dbReference>
<dbReference type="GO" id="GO:0000978">
    <property type="term" value="F:RNA polymerase II cis-regulatory region sequence-specific DNA binding"/>
    <property type="evidence" value="ECO:0007669"/>
    <property type="project" value="TreeGrafter"/>
</dbReference>
<evidence type="ECO:0000256" key="6">
    <source>
        <dbReference type="PIRNR" id="PIRNR002603"/>
    </source>
</evidence>
<dbReference type="PANTHER" id="PTHR11834">
    <property type="entry name" value="TRANSCRIPTIONAL ENHANCER FACTOR TEF RELATED"/>
    <property type="match status" value="1"/>
</dbReference>
<evidence type="ECO:0000256" key="3">
    <source>
        <dbReference type="ARBA" id="ARBA00023125"/>
    </source>
</evidence>
<dbReference type="InterPro" id="IPR041086">
    <property type="entry name" value="YBD"/>
</dbReference>
<evidence type="ECO:0000313" key="11">
    <source>
        <dbReference type="Proteomes" id="UP000694402"/>
    </source>
</evidence>
<evidence type="ECO:0000256" key="7">
    <source>
        <dbReference type="PROSITE-ProRule" id="PRU00505"/>
    </source>
</evidence>
<dbReference type="Gene3D" id="6.10.20.40">
    <property type="entry name" value="TEA/ATTS domain"/>
    <property type="match status" value="1"/>
</dbReference>
<organism evidence="10 11">
    <name type="scientific">Oncorhynchus tshawytscha</name>
    <name type="common">Chinook salmon</name>
    <name type="synonym">Salmo tshawytscha</name>
    <dbReference type="NCBI Taxonomy" id="74940"/>
    <lineage>
        <taxon>Eukaryota</taxon>
        <taxon>Metazoa</taxon>
        <taxon>Chordata</taxon>
        <taxon>Craniata</taxon>
        <taxon>Vertebrata</taxon>
        <taxon>Euteleostomi</taxon>
        <taxon>Actinopterygii</taxon>
        <taxon>Neopterygii</taxon>
        <taxon>Teleostei</taxon>
        <taxon>Protacanthopterygii</taxon>
        <taxon>Salmoniformes</taxon>
        <taxon>Salmonidae</taxon>
        <taxon>Salmoninae</taxon>
        <taxon>Oncorhynchus</taxon>
    </lineage>
</organism>
<evidence type="ECO:0000259" key="9">
    <source>
        <dbReference type="PROSITE" id="PS51088"/>
    </source>
</evidence>
<dbReference type="AlphaFoldDB" id="A0A8C8JNA3"/>
<evidence type="ECO:0000256" key="5">
    <source>
        <dbReference type="ARBA" id="ARBA00023242"/>
    </source>
</evidence>
<reference evidence="10" key="1">
    <citation type="submission" date="2025-08" db="UniProtKB">
        <authorList>
            <consortium name="Ensembl"/>
        </authorList>
    </citation>
    <scope>IDENTIFICATION</scope>
</reference>
<keyword evidence="3 6" id="KW-0238">DNA-binding</keyword>
<comment type="subcellular location">
    <subcellularLocation>
        <location evidence="1 6">Nucleus</location>
    </subcellularLocation>
</comment>
<dbReference type="GO" id="GO:0035329">
    <property type="term" value="P:hippo signaling"/>
    <property type="evidence" value="ECO:0007669"/>
    <property type="project" value="InterPro"/>
</dbReference>
<dbReference type="PROSITE" id="PS51088">
    <property type="entry name" value="TEA_2"/>
    <property type="match status" value="1"/>
</dbReference>
<reference evidence="10" key="2">
    <citation type="submission" date="2025-09" db="UniProtKB">
        <authorList>
            <consortium name="Ensembl"/>
        </authorList>
    </citation>
    <scope>IDENTIFICATION</scope>
</reference>
<dbReference type="GO" id="GO:0005634">
    <property type="term" value="C:nucleus"/>
    <property type="evidence" value="ECO:0007669"/>
    <property type="project" value="UniProtKB-SubCell"/>
</dbReference>
<dbReference type="GO" id="GO:0048568">
    <property type="term" value="P:embryonic organ development"/>
    <property type="evidence" value="ECO:0007669"/>
    <property type="project" value="TreeGrafter"/>
</dbReference>
<feature type="domain" description="TEA" evidence="9">
    <location>
        <begin position="35"/>
        <end position="111"/>
    </location>
</feature>
<keyword evidence="5 6" id="KW-0539">Nucleus</keyword>
<dbReference type="InterPro" id="IPR050937">
    <property type="entry name" value="TEC1_TEAD_TF"/>
</dbReference>
<sequence length="428" mass="48240">MDERTATMDPSSWSGSESPADDMERMSDGAEKGMDGDPEGVWSPDIDQSFQEALAIYPPCGRRKIILSDEGKMYGRNELIARYIKLRTGKTRTRKQVSSHIQVLARRKSREFHTKLKDQSVKDKALQSMASMSSAQIVSATAIHNKLGLPGFPRPTFPGAAGVRHPSLNTHPSVKPFAQQAYPIQTAVTTTISAYEPPTAPAPTAPAWQGRSIGTTKLRLVEFSAFLEQQRDPDSYNKHLFAHIGQTNYSYSDALLEAVDIRQIYDKFPEKKGGLKELFGKGPHNSFFLVKFWADLNCNIQDDSGAFYGVTSQYESSENMTITCSTKVCSFGKQVVEKVETEYARFENGRFVYRISRSPMCEYMINFIHKLKHLPEKYMMNSVLENFTILLVVTNRETQETLLCMACVFEVSNSDHGAQHHIYRLVKE</sequence>
<dbReference type="GeneTree" id="ENSGT00950000182956"/>
<dbReference type="Pfam" id="PF17725">
    <property type="entry name" value="YBD"/>
    <property type="match status" value="1"/>
</dbReference>
<dbReference type="FunFam" id="2.70.50.80:FF:000001">
    <property type="entry name" value="Transcriptional enhancer factor TEF-1, putative"/>
    <property type="match status" value="1"/>
</dbReference>
<dbReference type="Ensembl" id="ENSOTST00005105803.2">
    <property type="protein sequence ID" value="ENSOTSP00005097751.2"/>
    <property type="gene ID" value="ENSOTSG00005045242.2"/>
</dbReference>
<accession>A0A8C8JNA3</accession>
<evidence type="ECO:0000256" key="2">
    <source>
        <dbReference type="ARBA" id="ARBA00023015"/>
    </source>
</evidence>
<keyword evidence="2 6" id="KW-0805">Transcription regulation</keyword>
<dbReference type="Gene3D" id="2.70.50.80">
    <property type="match status" value="1"/>
</dbReference>
<dbReference type="Pfam" id="PF01285">
    <property type="entry name" value="TEA"/>
    <property type="match status" value="1"/>
</dbReference>
<dbReference type="PROSITE" id="PS00554">
    <property type="entry name" value="TEA_1"/>
    <property type="match status" value="1"/>
</dbReference>
<feature type="compositionally biased region" description="Polar residues" evidence="8">
    <location>
        <begin position="8"/>
        <end position="17"/>
    </location>
</feature>